<dbReference type="GO" id="GO:0031012">
    <property type="term" value="C:extracellular matrix"/>
    <property type="evidence" value="ECO:0007669"/>
    <property type="project" value="TreeGrafter"/>
</dbReference>
<keyword evidence="13" id="KW-1185">Reference proteome</keyword>
<evidence type="ECO:0000256" key="7">
    <source>
        <dbReference type="SAM" id="MobiDB-lite"/>
    </source>
</evidence>
<dbReference type="PROSITE" id="PS50184">
    <property type="entry name" value="VWFC_2"/>
    <property type="match status" value="2"/>
</dbReference>
<feature type="disulfide bond" evidence="6">
    <location>
        <begin position="2779"/>
        <end position="2831"/>
    </location>
</feature>
<evidence type="ECO:0000259" key="9">
    <source>
        <dbReference type="PROSITE" id="PS01225"/>
    </source>
</evidence>
<feature type="domain" description="VWFD" evidence="11">
    <location>
        <begin position="50"/>
        <end position="220"/>
    </location>
</feature>
<dbReference type="SMART" id="SM00215">
    <property type="entry name" value="VWC_out"/>
    <property type="match status" value="2"/>
</dbReference>
<reference evidence="12 13" key="1">
    <citation type="journal article" date="2019" name="Genome Biol. Evol.">
        <title>Whole-Genome Sequencing of the Giant Devil Catfish, Bagarius yarrelli.</title>
        <authorList>
            <person name="Jiang W."/>
            <person name="Lv Y."/>
            <person name="Cheng L."/>
            <person name="Yang K."/>
            <person name="Chao B."/>
            <person name="Wang X."/>
            <person name="Li Y."/>
            <person name="Pan X."/>
            <person name="You X."/>
            <person name="Zhang Y."/>
            <person name="Yang J."/>
            <person name="Li J."/>
            <person name="Zhang X."/>
            <person name="Liu S."/>
            <person name="Sun C."/>
            <person name="Yang J."/>
            <person name="Shi Q."/>
        </authorList>
    </citation>
    <scope>NUCLEOTIDE SEQUENCE [LARGE SCALE GENOMIC DNA]</scope>
    <source>
        <strain evidence="12">JWS20170419001</strain>
        <tissue evidence="12">Muscle</tissue>
    </source>
</reference>
<feature type="domain" description="VWFD" evidence="11">
    <location>
        <begin position="808"/>
        <end position="978"/>
    </location>
</feature>
<dbReference type="Pfam" id="PF08742">
    <property type="entry name" value="C8"/>
    <property type="match status" value="4"/>
</dbReference>
<proteinExistence type="predicted"/>
<dbReference type="CDD" id="cd19941">
    <property type="entry name" value="TIL"/>
    <property type="match status" value="3"/>
</dbReference>
<feature type="domain" description="CTCK" evidence="9">
    <location>
        <begin position="2744"/>
        <end position="2837"/>
    </location>
</feature>
<dbReference type="InterPro" id="IPR058753">
    <property type="entry name" value="TIL_OTOGL_Mucin"/>
</dbReference>
<dbReference type="InterPro" id="IPR001846">
    <property type="entry name" value="VWF_type-D"/>
</dbReference>
<evidence type="ECO:0000256" key="8">
    <source>
        <dbReference type="SAM" id="SignalP"/>
    </source>
</evidence>
<sequence>MGTLHFTTLTLLSWMALSGELTAAQMSINIIQPTEKTLLISGIASTHNELVCSTWGDFHFLTFDGDHFQLPSTCNHILTSQCGGSYEEFNVQMRRKVVNGEPIISAIFLKLDGTLVELSKGSIRVNGKTVTAPFVSSGIYIEMLSSYISVKSTVGLTALWNEDDAFMVELNAKFKNHTCGLCGDFNGIPSFNEMIKNDVLLSPSDYGTLWKMDGPTEQCEDIPALERTNCGDENFCRQLFLKPEFSSCTSLVTVDLFVNACMKDLCQCNTTTDFSCLCKTIAEYSRQCVHAGGKPENWRTEVFCPKSCLDTLQYSECGSPCVDTCSNSELGEVCGQHCIDGCFCPSVLGGSHIITFDTKPYTFNGECSYVLAKECTGNDFVILGDLLQCGLSSTESCLKSITLVLGSKVIQVDSSGNVNVDRIYTQLPLFTAELSIYKPSSFYIAIRVINSKLLLQIQLVPIMQVFITLAPVFQGQTCGLCGNFNNIQADDFTTPSKLTEGTAVDFANSWKTRANCLDVQRTFENPCSLSTENEKYAQHWCSLLSDPSGVFARCHSEISPKTYKENCIYDTCNCQQSEDCMCAALSSYAHSCAAKGIVLSGWRDATCGNYTLCPSSLVFSYEMTSCERTCRFLGQEDYTCTNPVKVEGCGCAPGTYMNEIGVCVTANDCPCYDSNTIIQPGEVISKDGTTCTCKQGKLSCFGGMKVEECVAPMTFFNCSSAAPGSPGSECQKSCQILDMACISTECVSGCMCPSGLVSDGNSGCITEDLCPCVHNGVNYRSGESIQDGCNTCTCKERRWQCTTNPCRGTCSIYGDGHYTTFDEKRYEFNGNCEYSLAQDFCSSSSTNGTFRVITENIPCGTGGTTCSKAIKLFIGSNELILSDGTYQVVQRSNREEIPYQIRTMGNYLVVETYNGVMLVWDRKTTIYIVLNPQFNGNVCGLCGNFDGNANNDFTTRSQEVVIDPASFGNSWKVSPTCPEAFAVSNPCAKNPYREAWAQKQCSIITSVTFAACHSQVEPSHYYSACVSDACACDSGGDCECFCTAVAAYAKACSAAGVCVSWRSPKICPLFCDYYNPPGECEWHYKPCGHTCLKTCRNPTGNCTLETPALEGCYPECPEDLPYFDEDMMKCVAKNQCGCYAEMLRYEIGQSLPAKNNCQTCECTNNGESCKYDVNACTCKHNDTIYKYGDIIYYTTDGLGNCISAICAEDGQINKTVEPCKTTVPPTVSTTPLTTTPMPTTVFVFTTPVSPKTTTVPHKITTTQPLETTPAKETTVIPEKTTLPITTPSITTTIAPEKTTTRPSIETTIPPEITTLTTKPVIKATTVAPEVTTTLGTTTPHKKTTTPVETTPLTTTVFPKTTTVAPEITTTQSLETTPAKETTVIPEKTTLPITTPSITTTVAPEKTTTRPSIETTIPPEITTLTTKPVIKATTVAPEVTTTLGTTTPPKKTTTPVETTPLTTTVSPKTTTVAPEITTTQSLETTPAKETTVIPEKTTLPITTPSITTTVAPEKTTTRPSIETTIPPEITTLTTKPVIKATTVAPEVTTTLGTTTPPKKTTTPVETTPLTTTVFPKTTTVAPEITTTRSLETTPAKETTVIPEKTTLPITTPSITTTIAPEVTTTRPSIETTIPPEITTLTTKPVIKATTVAPEVTTTLGTTTPHKKTTTPVETTPLTTTVSPKTTTVPHKITTTQPLETTPAKETTVIPEKTTLPITTPSITTTVAPEKTTTRPSIETTIPPEITTLTTKPVIKATTVAPEVTTTLGTTTPPKKTTTPTTTLSTTTPHKKTTTPVETTPFTTTVFPKTTTVAPEITTTQSLETTPAKETTVIPEKTTLPITTPSITTTIAPEVTTTRPSIETTIPPEITTLTTKPVIKATTVAPEVTTTLGTTTPHKKTTTPVERTPLTTTVFPKTTTVAPEITTTQSLETSTGMTKTTQISVTTGTTAIAPITKTSNPLTGTISTTATSLKTMSPFIPTVQPTSVSPKITTLPGTSSPFITSTAPEFTSTQPFTTTTISSEITTLTSVPTTVVNTATPTTKFEIVTGPKPTSLGPTTGMQKNVSTTVTLHVTTAPHCCLVNGTNYPSDTIIYNVTDGFGWCFIAHCNATCDVEIKSYSCSTTPPPVTTIPFSTTALKTTSAVATTVSTQAPLSTTVTPDCTSLDPPRKDGETWKADNCNTATCSNGTVIYQPLHQCPPVKQITCTNGRTPVKVYDETGCCFKYECECFCSGWGDSHYVTFDGTAYSLNDNCSYILVQDTSNPNLKIVLDKEACSAGSSFCPQSLTITFNSQEIILTQTMTSNGPTNVVMVNHKRIYPVFKNANYIITSTGMEVTVSIPEIQAQVTYTGTSFSIYLPFSQFQNKTEGLCGPCDNDQTNDCRNPSGQIESCDSMAQKWQDPEKTCMTPSIPPPPPIIHTTIVPSTTSTTCQPVICELFNSRVFEECSGIISPEPYLTSCKKDVCSEKPGCTSLQAYALACSKAGVCINWRNYTNGECACVGPDGSPKMPNETWQIGCQNCECDSESMSVHCNPVVCPTTVVPTCDGAGYERVNKTDGCCESYECQCNPSQCVTPTMACPLGFWQEMEPVQSGQCCPTYTCKPMKVCVQNGTVYQPGSPMPSDDLCKECECGSDVDNKTELLTPTCTIKDCMTKCDEGYEYQLVPGKCCGECVKTSCVVTINNVNKIIPMNETFTSPDDKCVKYTCQDVNGDPTVKESRKLCPEFNPATCVPGSETTDADGCCMSCTPKDTCDLHSNTTVLVHGECKSTTPVEITSCSGSCGTSSMYSAESNTLIHKCTCCYEMQTSMKQVEMICADGSKSTFTYIYIESCGCKVSECTGVKRRRRSLNSERS</sequence>
<dbReference type="SUPFAM" id="SSF57567">
    <property type="entry name" value="Serine protease inhibitors"/>
    <property type="match status" value="4"/>
</dbReference>
<dbReference type="OrthoDB" id="160294at2759"/>
<keyword evidence="2" id="KW-0964">Secreted</keyword>
<evidence type="ECO:0000259" key="10">
    <source>
        <dbReference type="PROSITE" id="PS50184"/>
    </source>
</evidence>
<dbReference type="FunFam" id="2.10.25.10:FF:000674">
    <property type="entry name" value="Mucin-2"/>
    <property type="match status" value="1"/>
</dbReference>
<dbReference type="PROSITE" id="PS51233">
    <property type="entry name" value="VWFD"/>
    <property type="match status" value="4"/>
</dbReference>
<dbReference type="PROSITE" id="PS01225">
    <property type="entry name" value="CTCK_2"/>
    <property type="match status" value="1"/>
</dbReference>
<dbReference type="PANTHER" id="PTHR11339:SF408">
    <property type="entry name" value="MUCIN-5B"/>
    <property type="match status" value="1"/>
</dbReference>
<dbReference type="InterPro" id="IPR006207">
    <property type="entry name" value="Cys_knot_C"/>
</dbReference>
<feature type="disulfide bond" evidence="6">
    <location>
        <begin position="2775"/>
        <end position="2829"/>
    </location>
</feature>
<evidence type="ECO:0000313" key="13">
    <source>
        <dbReference type="Proteomes" id="UP000319801"/>
    </source>
</evidence>
<dbReference type="InterPro" id="IPR036084">
    <property type="entry name" value="Ser_inhib-like_sf"/>
</dbReference>
<evidence type="ECO:0000256" key="6">
    <source>
        <dbReference type="PROSITE-ProRule" id="PRU00039"/>
    </source>
</evidence>
<dbReference type="EMBL" id="VCAZ01000042">
    <property type="protein sequence ID" value="TSM20287.1"/>
    <property type="molecule type" value="Genomic_DNA"/>
</dbReference>
<dbReference type="SUPFAM" id="SSF57603">
    <property type="entry name" value="FnI-like domain"/>
    <property type="match status" value="1"/>
</dbReference>
<evidence type="ECO:0000256" key="4">
    <source>
        <dbReference type="ARBA" id="ARBA00023157"/>
    </source>
</evidence>
<dbReference type="PANTHER" id="PTHR11339">
    <property type="entry name" value="EXTRACELLULAR MATRIX GLYCOPROTEIN RELATED"/>
    <property type="match status" value="1"/>
</dbReference>
<feature type="domain" description="VWFD" evidence="11">
    <location>
        <begin position="2228"/>
        <end position="2405"/>
    </location>
</feature>
<feature type="region of interest" description="Disordered" evidence="7">
    <location>
        <begin position="1764"/>
        <end position="1799"/>
    </location>
</feature>
<keyword evidence="3" id="KW-0677">Repeat</keyword>
<evidence type="ECO:0000256" key="1">
    <source>
        <dbReference type="ARBA" id="ARBA00004613"/>
    </source>
</evidence>
<dbReference type="GO" id="GO:0005615">
    <property type="term" value="C:extracellular space"/>
    <property type="evidence" value="ECO:0007669"/>
    <property type="project" value="TreeGrafter"/>
</dbReference>
<gene>
    <name evidence="12" type="ORF">Baya_7874</name>
</gene>
<dbReference type="FunFam" id="2.10.25.10:FF:000414">
    <property type="entry name" value="von Willebrand factor"/>
    <property type="match status" value="1"/>
</dbReference>
<dbReference type="Pfam" id="PF00094">
    <property type="entry name" value="VWD"/>
    <property type="match status" value="4"/>
</dbReference>
<dbReference type="Proteomes" id="UP000319801">
    <property type="component" value="Unassembled WGS sequence"/>
</dbReference>
<dbReference type="InterPro" id="IPR014853">
    <property type="entry name" value="VWF/SSPO/ZAN-like_Cys-rich_dom"/>
</dbReference>
<evidence type="ECO:0000259" key="11">
    <source>
        <dbReference type="PROSITE" id="PS51233"/>
    </source>
</evidence>
<dbReference type="PROSITE" id="PS01208">
    <property type="entry name" value="VWFC_1"/>
    <property type="match status" value="1"/>
</dbReference>
<accession>A0A556U329</accession>
<evidence type="ECO:0000256" key="2">
    <source>
        <dbReference type="ARBA" id="ARBA00022525"/>
    </source>
</evidence>
<feature type="region of interest" description="Disordered" evidence="7">
    <location>
        <begin position="1658"/>
        <end position="1686"/>
    </location>
</feature>
<name>A0A556U329_BAGYA</name>
<dbReference type="Gene3D" id="2.10.25.10">
    <property type="entry name" value="Laminin"/>
    <property type="match status" value="3"/>
</dbReference>
<keyword evidence="5" id="KW-0325">Glycoprotein</keyword>
<organism evidence="12 13">
    <name type="scientific">Bagarius yarrelli</name>
    <name type="common">Goonch</name>
    <name type="synonym">Bagrus yarrelli</name>
    <dbReference type="NCBI Taxonomy" id="175774"/>
    <lineage>
        <taxon>Eukaryota</taxon>
        <taxon>Metazoa</taxon>
        <taxon>Chordata</taxon>
        <taxon>Craniata</taxon>
        <taxon>Vertebrata</taxon>
        <taxon>Euteleostomi</taxon>
        <taxon>Actinopterygii</taxon>
        <taxon>Neopterygii</taxon>
        <taxon>Teleostei</taxon>
        <taxon>Ostariophysi</taxon>
        <taxon>Siluriformes</taxon>
        <taxon>Sisoridae</taxon>
        <taxon>Sisorinae</taxon>
        <taxon>Bagarius</taxon>
    </lineage>
</organism>
<keyword evidence="8" id="KW-0732">Signal</keyword>
<protein>
    <submittedName>
        <fullName evidence="12">Mucin-5B</fullName>
    </submittedName>
</protein>
<dbReference type="InterPro" id="IPR050780">
    <property type="entry name" value="Mucin_vWF_Thrombospondin_sf"/>
</dbReference>
<dbReference type="PROSITE" id="PS01185">
    <property type="entry name" value="CTCK_1"/>
    <property type="match status" value="1"/>
</dbReference>
<evidence type="ECO:0000256" key="5">
    <source>
        <dbReference type="ARBA" id="ARBA00023180"/>
    </source>
</evidence>
<feature type="disulfide bond" evidence="6">
    <location>
        <begin position="2764"/>
        <end position="2813"/>
    </location>
</feature>
<feature type="domain" description="VWFC" evidence="10">
    <location>
        <begin position="2496"/>
        <end position="2564"/>
    </location>
</feature>
<dbReference type="SMART" id="SM00832">
    <property type="entry name" value="C8"/>
    <property type="match status" value="4"/>
</dbReference>
<dbReference type="SMART" id="SM00216">
    <property type="entry name" value="VWD"/>
    <property type="match status" value="4"/>
</dbReference>
<comment type="caution">
    <text evidence="12">The sequence shown here is derived from an EMBL/GenBank/DDBJ whole genome shotgun (WGS) entry which is preliminary data.</text>
</comment>
<feature type="signal peptide" evidence="8">
    <location>
        <begin position="1"/>
        <end position="23"/>
    </location>
</feature>
<evidence type="ECO:0000256" key="3">
    <source>
        <dbReference type="ARBA" id="ARBA00022737"/>
    </source>
</evidence>
<dbReference type="SMART" id="SM00214">
    <property type="entry name" value="VWC"/>
    <property type="match status" value="5"/>
</dbReference>
<feature type="domain" description="VWFD" evidence="11">
    <location>
        <begin position="343"/>
        <end position="517"/>
    </location>
</feature>
<dbReference type="SMART" id="SM00041">
    <property type="entry name" value="CT"/>
    <property type="match status" value="1"/>
</dbReference>
<feature type="domain" description="VWFC" evidence="10">
    <location>
        <begin position="2603"/>
        <end position="2671"/>
    </location>
</feature>
<dbReference type="InterPro" id="IPR001007">
    <property type="entry name" value="VWF_dom"/>
</dbReference>
<dbReference type="Pfam" id="PF25962">
    <property type="entry name" value="TIL_OTOGL_Mucin"/>
    <property type="match status" value="1"/>
</dbReference>
<comment type="caution">
    <text evidence="6">Lacks conserved residue(s) required for the propagation of feature annotation.</text>
</comment>
<feature type="region of interest" description="Disordered" evidence="7">
    <location>
        <begin position="1440"/>
        <end position="1466"/>
    </location>
</feature>
<evidence type="ECO:0000313" key="12">
    <source>
        <dbReference type="EMBL" id="TSM20287.1"/>
    </source>
</evidence>
<keyword evidence="4 6" id="KW-1015">Disulfide bond</keyword>
<feature type="chain" id="PRO_5021699336" evidence="8">
    <location>
        <begin position="24"/>
        <end position="2851"/>
    </location>
</feature>
<comment type="subcellular location">
    <subcellularLocation>
        <location evidence="1">Secreted</location>
    </subcellularLocation>
</comment>